<proteinExistence type="predicted"/>
<dbReference type="Proteomes" id="UP001196509">
    <property type="component" value="Unassembled WGS sequence"/>
</dbReference>
<name>A0AAE3D2I5_9HYPH</name>
<keyword evidence="1" id="KW-0732">Signal</keyword>
<keyword evidence="4" id="KW-1185">Reference proteome</keyword>
<dbReference type="PANTHER" id="PTHR30535:SF34">
    <property type="entry name" value="MOLYBDATE-BINDING PROTEIN MOLA"/>
    <property type="match status" value="1"/>
</dbReference>
<dbReference type="PROSITE" id="PS50983">
    <property type="entry name" value="FE_B12_PBP"/>
    <property type="match status" value="1"/>
</dbReference>
<organism evidence="3 4">
    <name type="scientific">Flavimaribacter sediminis</name>
    <dbReference type="NCBI Taxonomy" id="2865987"/>
    <lineage>
        <taxon>Bacteria</taxon>
        <taxon>Pseudomonadati</taxon>
        <taxon>Pseudomonadota</taxon>
        <taxon>Alphaproteobacteria</taxon>
        <taxon>Hyphomicrobiales</taxon>
        <taxon>Rhizobiaceae</taxon>
        <taxon>Flavimaribacter</taxon>
    </lineage>
</organism>
<dbReference type="InterPro" id="IPR050902">
    <property type="entry name" value="ABC_Transporter_SBP"/>
</dbReference>
<feature type="chain" id="PRO_5041949776" evidence="1">
    <location>
        <begin position="24"/>
        <end position="278"/>
    </location>
</feature>
<dbReference type="InterPro" id="IPR002491">
    <property type="entry name" value="ABC_transptr_periplasmic_BD"/>
</dbReference>
<gene>
    <name evidence="3" type="ORF">K1W69_15665</name>
</gene>
<dbReference type="AlphaFoldDB" id="A0AAE3D2I5"/>
<evidence type="ECO:0000313" key="3">
    <source>
        <dbReference type="EMBL" id="MBW8638633.1"/>
    </source>
</evidence>
<sequence length="278" mass="29467">MRFIDRISGILLAVLAAASQVAAAPQRVVSMNLCADQLAMMLAAPGQLISVSYLARDPEASAMAVEAQAFPVNHGLAEEIFLLQPDLVIAGQYTTQATVSMLKRLGIPVAIMAPADSLEDARDRMTEMGAHLGHPEKATALVAEFDENLGRLAQDADEGPRAAIYAAHGYTFGPQSLSGDILRAAGLRNVAEEAGLDRGGMLALERLVMLAPDLVILSQRRGGNSRAEEILNHPALRALLEEAGVAPLTDRNWVCGTPHVLRAIAGLAVERDAGQEPK</sequence>
<comment type="caution">
    <text evidence="3">The sequence shown here is derived from an EMBL/GenBank/DDBJ whole genome shotgun (WGS) entry which is preliminary data.</text>
</comment>
<evidence type="ECO:0000256" key="1">
    <source>
        <dbReference type="SAM" id="SignalP"/>
    </source>
</evidence>
<dbReference type="EMBL" id="JAICBX010000002">
    <property type="protein sequence ID" value="MBW8638633.1"/>
    <property type="molecule type" value="Genomic_DNA"/>
</dbReference>
<dbReference type="GO" id="GO:0071281">
    <property type="term" value="P:cellular response to iron ion"/>
    <property type="evidence" value="ECO:0007669"/>
    <property type="project" value="TreeGrafter"/>
</dbReference>
<protein>
    <submittedName>
        <fullName evidence="3">ABC transporter substrate-binding protein</fullName>
    </submittedName>
</protein>
<dbReference type="RefSeq" id="WP_220229236.1">
    <property type="nucleotide sequence ID" value="NZ_JAICBX010000002.1"/>
</dbReference>
<dbReference type="PANTHER" id="PTHR30535">
    <property type="entry name" value="VITAMIN B12-BINDING PROTEIN"/>
    <property type="match status" value="1"/>
</dbReference>
<dbReference type="SUPFAM" id="SSF53807">
    <property type="entry name" value="Helical backbone' metal receptor"/>
    <property type="match status" value="1"/>
</dbReference>
<evidence type="ECO:0000313" key="4">
    <source>
        <dbReference type="Proteomes" id="UP001196509"/>
    </source>
</evidence>
<feature type="signal peptide" evidence="1">
    <location>
        <begin position="1"/>
        <end position="23"/>
    </location>
</feature>
<dbReference type="Pfam" id="PF01497">
    <property type="entry name" value="Peripla_BP_2"/>
    <property type="match status" value="1"/>
</dbReference>
<evidence type="ECO:0000259" key="2">
    <source>
        <dbReference type="PROSITE" id="PS50983"/>
    </source>
</evidence>
<reference evidence="3" key="1">
    <citation type="submission" date="2021-08" db="EMBL/GenBank/DDBJ databases">
        <title>Hoeflea bacterium WL0058 sp. nov., isolated from the sediment.</title>
        <authorList>
            <person name="Wang L."/>
            <person name="Zhang D."/>
        </authorList>
    </citation>
    <scope>NUCLEOTIDE SEQUENCE</scope>
    <source>
        <strain evidence="3">WL0058</strain>
    </source>
</reference>
<dbReference type="Gene3D" id="3.40.50.1980">
    <property type="entry name" value="Nitrogenase molybdenum iron protein domain"/>
    <property type="match status" value="2"/>
</dbReference>
<accession>A0AAE3D2I5</accession>
<feature type="domain" description="Fe/B12 periplasmic-binding" evidence="2">
    <location>
        <begin position="27"/>
        <end position="278"/>
    </location>
</feature>